<dbReference type="GO" id="GO:0006281">
    <property type="term" value="P:DNA repair"/>
    <property type="evidence" value="ECO:0007669"/>
    <property type="project" value="UniProtKB-KW"/>
</dbReference>
<keyword evidence="4" id="KW-0378">Hydrolase</keyword>
<protein>
    <submittedName>
        <fullName evidence="11">PD-(D/E)XK nuclease family protein</fullName>
    </submittedName>
</protein>
<sequence length="965" mass="110545">MPSTFIRNLHESFEAFPLSKKVLLAPRFADGQQWLHQVCRDYGHVLNVEVQTIESLALRQSSLQLFQQQKTVIRSEQSFWIIQKIMLDLTKSEDPYLSQTVMTPGMVSCFHRSIEDLRQAFVHAKDLDLTHFVDHRKGLFVTEVLRRYEKMLESYNFVDQMILADLVVVDQDGTIYIMPENRLLTKSQQTIVNKIAGERLVTLMHDLPFTASKSDFPADKAQIFHATGTLAEIREVMRRILSQQEPLDRIEIIASNYDPYAGTIQTLASELDISCTFANGLPIQYARMGRTLLKLLHWLDNDFQVTDIIGLLREGGLSFQNVDDSIGASEWIRSIEAIQIGWGKERYLELLESTIEEEEAKPILVNLRKIFQGIFAKWPRDDAWNPTFILSWLQQIITKYGTIQNEDDTLIVKKMDELVASLTTVDAISSSGMKKNVALQYVEQLLSGIRVKVASTPNPGAIHISSLSSGGLTGRPFTYMVGMDEHNWYVSSRQDPLLLDEERQNISVNLTLTSERGRQFKIDRLRRLANITGNVTLSYTSYQITEGKQVSAAFEVLQIFRNKTLLTDADYSVLGNALGSPVSYQINTQANAEITPLDKLDVWMDALLDNRGRLLSGWDVLNKAYNDLSNGSDAVMKRISNTITAHDGFIQSEAFAADIGQRVFSASQLERYAECPMRFYFGYILGIWSKNEVVYDRKRWLEPMERGNLLHRIFYEYLKQITSDGSLPANHDRSLLQYITEEQLANYTQLIPAPSQHILLKEYGEIRQDVDWFYNEELIKTTCPRYFEQELTIDGEPMQLKLTDGSMITIKGFIDRIDQIEPHSYRIIDYKTGNPNKYRENGYFAGGTQLQHALYALAAEQWLKESGRDKDARVTESSYYFPTARGVGREVVRLQDKRELLTGVVRNLLISMEQGVYIPTEDAKRCRYCDYATVCVNYATFMTDKKKDPDNTKNLKELLEVETIE</sequence>
<dbReference type="OrthoDB" id="9758506at2"/>
<gene>
    <name evidence="11" type="ORF">DX130_03120</name>
</gene>
<dbReference type="AlphaFoldDB" id="A0A371PIM9"/>
<dbReference type="InterPro" id="IPR038726">
    <property type="entry name" value="PDDEXK_AddAB-type"/>
</dbReference>
<keyword evidence="2" id="KW-0547">Nucleotide-binding</keyword>
<dbReference type="RefSeq" id="WP_116042753.1">
    <property type="nucleotide sequence ID" value="NZ_QUBQ01000001.1"/>
</dbReference>
<evidence type="ECO:0000256" key="4">
    <source>
        <dbReference type="ARBA" id="ARBA00022801"/>
    </source>
</evidence>
<evidence type="ECO:0000256" key="5">
    <source>
        <dbReference type="ARBA" id="ARBA00022806"/>
    </source>
</evidence>
<keyword evidence="7" id="KW-0067">ATP-binding</keyword>
<evidence type="ECO:0000256" key="6">
    <source>
        <dbReference type="ARBA" id="ARBA00022839"/>
    </source>
</evidence>
<evidence type="ECO:0000256" key="3">
    <source>
        <dbReference type="ARBA" id="ARBA00022763"/>
    </source>
</evidence>
<keyword evidence="12" id="KW-1185">Reference proteome</keyword>
<evidence type="ECO:0000259" key="10">
    <source>
        <dbReference type="Pfam" id="PF12705"/>
    </source>
</evidence>
<dbReference type="EMBL" id="QUBQ01000001">
    <property type="protein sequence ID" value="REK76071.1"/>
    <property type="molecule type" value="Genomic_DNA"/>
</dbReference>
<keyword evidence="9" id="KW-0234">DNA repair</keyword>
<feature type="domain" description="PD-(D/E)XK endonuclease-like" evidence="10">
    <location>
        <begin position="664"/>
        <end position="935"/>
    </location>
</feature>
<proteinExistence type="predicted"/>
<evidence type="ECO:0000313" key="12">
    <source>
        <dbReference type="Proteomes" id="UP000261905"/>
    </source>
</evidence>
<dbReference type="GO" id="GO:0004386">
    <property type="term" value="F:helicase activity"/>
    <property type="evidence" value="ECO:0007669"/>
    <property type="project" value="UniProtKB-KW"/>
</dbReference>
<dbReference type="Gene3D" id="3.90.320.10">
    <property type="match status" value="1"/>
</dbReference>
<dbReference type="SUPFAM" id="SSF52540">
    <property type="entry name" value="P-loop containing nucleoside triphosphate hydrolases"/>
    <property type="match status" value="1"/>
</dbReference>
<evidence type="ECO:0000256" key="9">
    <source>
        <dbReference type="ARBA" id="ARBA00023204"/>
    </source>
</evidence>
<dbReference type="InterPro" id="IPR011335">
    <property type="entry name" value="Restrct_endonuc-II-like"/>
</dbReference>
<evidence type="ECO:0000313" key="11">
    <source>
        <dbReference type="EMBL" id="REK76071.1"/>
    </source>
</evidence>
<keyword evidence="8" id="KW-0238">DNA-binding</keyword>
<dbReference type="InterPro" id="IPR011604">
    <property type="entry name" value="PDDEXK-like_dom_sf"/>
</dbReference>
<dbReference type="GO" id="GO:0003677">
    <property type="term" value="F:DNA binding"/>
    <property type="evidence" value="ECO:0007669"/>
    <property type="project" value="UniProtKB-KW"/>
</dbReference>
<reference evidence="11 12" key="1">
    <citation type="submission" date="2018-08" db="EMBL/GenBank/DDBJ databases">
        <title>Paenibacillus sp. M4BSY-1, whole genome shotgun sequence.</title>
        <authorList>
            <person name="Tuo L."/>
        </authorList>
    </citation>
    <scope>NUCLEOTIDE SEQUENCE [LARGE SCALE GENOMIC DNA]</scope>
    <source>
        <strain evidence="11 12">M4BSY-1</strain>
    </source>
</reference>
<evidence type="ECO:0000256" key="8">
    <source>
        <dbReference type="ARBA" id="ARBA00023125"/>
    </source>
</evidence>
<dbReference type="InterPro" id="IPR027417">
    <property type="entry name" value="P-loop_NTPase"/>
</dbReference>
<dbReference type="Pfam" id="PF12705">
    <property type="entry name" value="PDDEXK_1"/>
    <property type="match status" value="1"/>
</dbReference>
<evidence type="ECO:0000256" key="1">
    <source>
        <dbReference type="ARBA" id="ARBA00022722"/>
    </source>
</evidence>
<organism evidence="11 12">
    <name type="scientific">Paenibacillus paeoniae</name>
    <dbReference type="NCBI Taxonomy" id="2292705"/>
    <lineage>
        <taxon>Bacteria</taxon>
        <taxon>Bacillati</taxon>
        <taxon>Bacillota</taxon>
        <taxon>Bacilli</taxon>
        <taxon>Bacillales</taxon>
        <taxon>Paenibacillaceae</taxon>
        <taxon>Paenibacillus</taxon>
    </lineage>
</organism>
<keyword evidence="3" id="KW-0227">DNA damage</keyword>
<dbReference type="Proteomes" id="UP000261905">
    <property type="component" value="Unassembled WGS sequence"/>
</dbReference>
<comment type="caution">
    <text evidence="11">The sequence shown here is derived from an EMBL/GenBank/DDBJ whole genome shotgun (WGS) entry which is preliminary data.</text>
</comment>
<keyword evidence="1" id="KW-0540">Nuclease</keyword>
<dbReference type="SUPFAM" id="SSF52980">
    <property type="entry name" value="Restriction endonuclease-like"/>
    <property type="match status" value="1"/>
</dbReference>
<evidence type="ECO:0000256" key="2">
    <source>
        <dbReference type="ARBA" id="ARBA00022741"/>
    </source>
</evidence>
<keyword evidence="6" id="KW-0269">Exonuclease</keyword>
<dbReference type="GO" id="GO:0004527">
    <property type="term" value="F:exonuclease activity"/>
    <property type="evidence" value="ECO:0007669"/>
    <property type="project" value="UniProtKB-KW"/>
</dbReference>
<dbReference type="GO" id="GO:0005524">
    <property type="term" value="F:ATP binding"/>
    <property type="evidence" value="ECO:0007669"/>
    <property type="project" value="UniProtKB-KW"/>
</dbReference>
<evidence type="ECO:0000256" key="7">
    <source>
        <dbReference type="ARBA" id="ARBA00022840"/>
    </source>
</evidence>
<accession>A0A371PIM9</accession>
<keyword evidence="5" id="KW-0347">Helicase</keyword>
<name>A0A371PIM9_9BACL</name>